<dbReference type="InterPro" id="IPR003959">
    <property type="entry name" value="ATPase_AAA_core"/>
</dbReference>
<dbReference type="Proteomes" id="UP000054826">
    <property type="component" value="Unassembled WGS sequence"/>
</dbReference>
<keyword evidence="4" id="KW-0547">Nucleotide-binding</keyword>
<dbReference type="InterPro" id="IPR001040">
    <property type="entry name" value="TIF_eIF_4E"/>
</dbReference>
<dbReference type="EMBL" id="JYDV01000084">
    <property type="protein sequence ID" value="KRZ35800.1"/>
    <property type="molecule type" value="Genomic_DNA"/>
</dbReference>
<evidence type="ECO:0000256" key="2">
    <source>
        <dbReference type="ARBA" id="ARBA00006914"/>
    </source>
</evidence>
<dbReference type="FunFam" id="3.40.50.300:FF:000033">
    <property type="entry name" value="26S protease regulatory subunit 6B"/>
    <property type="match status" value="1"/>
</dbReference>
<name>A0A0V1JLE6_TRIPS</name>
<protein>
    <submittedName>
        <fullName evidence="9">26S protease regulatory subunit 6A</fullName>
    </submittedName>
</protein>
<dbReference type="Gene3D" id="3.40.50.300">
    <property type="entry name" value="P-loop containing nucleotide triphosphate hydrolases"/>
    <property type="match status" value="1"/>
</dbReference>
<keyword evidence="5" id="KW-0067">ATP-binding</keyword>
<dbReference type="GO" id="GO:0008233">
    <property type="term" value="F:peptidase activity"/>
    <property type="evidence" value="ECO:0007669"/>
    <property type="project" value="UniProtKB-KW"/>
</dbReference>
<proteinExistence type="inferred from homology"/>
<comment type="similarity">
    <text evidence="2">Belongs to the AAA ATPase family.</text>
</comment>
<dbReference type="GO" id="GO:0006508">
    <property type="term" value="P:proteolysis"/>
    <property type="evidence" value="ECO:0007669"/>
    <property type="project" value="UniProtKB-KW"/>
</dbReference>
<keyword evidence="3" id="KW-0963">Cytoplasm</keyword>
<dbReference type="InterPro" id="IPR023398">
    <property type="entry name" value="TIF_eIF4e-like"/>
</dbReference>
<dbReference type="Pfam" id="PF01652">
    <property type="entry name" value="IF4E"/>
    <property type="match status" value="1"/>
</dbReference>
<gene>
    <name evidence="9" type="primary">esa1</name>
    <name evidence="9" type="ORF">T4C_5820</name>
</gene>
<feature type="domain" description="AAA+ ATPase" evidence="8">
    <location>
        <begin position="81"/>
        <end position="220"/>
    </location>
</feature>
<dbReference type="InterPro" id="IPR027417">
    <property type="entry name" value="P-loop_NTPase"/>
</dbReference>
<evidence type="ECO:0000313" key="9">
    <source>
        <dbReference type="EMBL" id="KRZ35800.1"/>
    </source>
</evidence>
<dbReference type="Gene3D" id="3.30.760.10">
    <property type="entry name" value="RNA Cap, Translation Initiation Factor Eif4e"/>
    <property type="match status" value="1"/>
</dbReference>
<evidence type="ECO:0000256" key="3">
    <source>
        <dbReference type="ARBA" id="ARBA00022490"/>
    </source>
</evidence>
<dbReference type="SUPFAM" id="SSF55418">
    <property type="entry name" value="eIF4e-like"/>
    <property type="match status" value="1"/>
</dbReference>
<evidence type="ECO:0000256" key="7">
    <source>
        <dbReference type="SAM" id="MobiDB-lite"/>
    </source>
</evidence>
<comment type="subcellular location">
    <subcellularLocation>
        <location evidence="1">Cytoplasm</location>
    </subcellularLocation>
</comment>
<dbReference type="GO" id="GO:0016887">
    <property type="term" value="F:ATP hydrolysis activity"/>
    <property type="evidence" value="ECO:0007669"/>
    <property type="project" value="InterPro"/>
</dbReference>
<comment type="caution">
    <text evidence="9">The sequence shown here is derived from an EMBL/GenBank/DDBJ whole genome shotgun (WGS) entry which is preliminary data.</text>
</comment>
<sequence>MCINEQLGKENQFTYEINVPYKNAFNNQIVCGPAHGMEVINQPNEQFCDIGGLDDQIQEMIEAVIYPITHKEEFKTFRVQPPKGVLMYGPPGTGKTLLAKALASSAKCTFLKLSGTALLQRCVGKGAKMVQEAFRLAKEKAPTVLFINEIDSIGSKRHNSDSGSDQEVHRTMLELLTQMDGLKVNEDIRVIAATNRPDVLDQALTISDRFDRKIELPLPNEKARERIMQIYAQKMNVSPNINFEELARCADDFNGAQCKAVVTEAGMIALQVTEASDDAVASEGGCSPSSYVGELSTNIWTLWRRDMSIDFVGDWLKEMELLDVVETWSDFLKVMVNLTAPLAKSMKPLQYFYFKNSVMPTFEDSENFNGCRCTVFMRKKNGKAAQTLFINLCIMAMSSQNRPVMQDINGIVFGYSLKGFKVSVWMNKKISVGSLNVLKDKLMQMTDGNCRFCCKMNSTCWKKSDALEEVSESEENIPTESNVANYKMSVSVLAVIGVGVLRLLRNKRLTPPIMTCFDDVNKKEPKGATFGDGSGIQQRTTQWLPFLSMLTEKDDVTCWFARLEAFFKVARIPDCEKSSVVFMYLNEKIMIEATSHGLTPETDYNVLKDGLLNQLRVEVNHFERRMELSRSTQRPKEDAGEEVQTQMAEDQLIRGVGNDKIRELLV</sequence>
<dbReference type="InterPro" id="IPR050221">
    <property type="entry name" value="26S_Proteasome_ATPase"/>
</dbReference>
<evidence type="ECO:0000256" key="6">
    <source>
        <dbReference type="ARBA" id="ARBA00022942"/>
    </source>
</evidence>
<keyword evidence="9" id="KW-0378">Hydrolase</keyword>
<dbReference type="Gene3D" id="1.10.8.60">
    <property type="match status" value="1"/>
</dbReference>
<keyword evidence="9" id="KW-0645">Protease</keyword>
<feature type="compositionally biased region" description="Basic and acidic residues" evidence="7">
    <location>
        <begin position="626"/>
        <end position="638"/>
    </location>
</feature>
<dbReference type="GO" id="GO:0003743">
    <property type="term" value="F:translation initiation factor activity"/>
    <property type="evidence" value="ECO:0007669"/>
    <property type="project" value="InterPro"/>
</dbReference>
<accession>A0A0V1JLE6</accession>
<evidence type="ECO:0000313" key="10">
    <source>
        <dbReference type="Proteomes" id="UP000054826"/>
    </source>
</evidence>
<dbReference type="SMART" id="SM00382">
    <property type="entry name" value="AAA"/>
    <property type="match status" value="1"/>
</dbReference>
<dbReference type="GO" id="GO:0005524">
    <property type="term" value="F:ATP binding"/>
    <property type="evidence" value="ECO:0007669"/>
    <property type="project" value="UniProtKB-KW"/>
</dbReference>
<dbReference type="InterPro" id="IPR003593">
    <property type="entry name" value="AAA+_ATPase"/>
</dbReference>
<evidence type="ECO:0000259" key="8">
    <source>
        <dbReference type="SMART" id="SM00382"/>
    </source>
</evidence>
<dbReference type="GO" id="GO:0000502">
    <property type="term" value="C:proteasome complex"/>
    <property type="evidence" value="ECO:0007669"/>
    <property type="project" value="UniProtKB-KW"/>
</dbReference>
<organism evidence="9 10">
    <name type="scientific">Trichinella pseudospiralis</name>
    <name type="common">Parasitic roundworm</name>
    <dbReference type="NCBI Taxonomy" id="6337"/>
    <lineage>
        <taxon>Eukaryota</taxon>
        <taxon>Metazoa</taxon>
        <taxon>Ecdysozoa</taxon>
        <taxon>Nematoda</taxon>
        <taxon>Enoplea</taxon>
        <taxon>Dorylaimia</taxon>
        <taxon>Trichinellida</taxon>
        <taxon>Trichinellidae</taxon>
        <taxon>Trichinella</taxon>
    </lineage>
</organism>
<dbReference type="AlphaFoldDB" id="A0A0V1JLE6"/>
<dbReference type="SUPFAM" id="SSF52540">
    <property type="entry name" value="P-loop containing nucleoside triphosphate hydrolases"/>
    <property type="match status" value="1"/>
</dbReference>
<evidence type="ECO:0000256" key="4">
    <source>
        <dbReference type="ARBA" id="ARBA00022741"/>
    </source>
</evidence>
<evidence type="ECO:0000256" key="5">
    <source>
        <dbReference type="ARBA" id="ARBA00022840"/>
    </source>
</evidence>
<keyword evidence="6" id="KW-0647">Proteasome</keyword>
<feature type="region of interest" description="Disordered" evidence="7">
    <location>
        <begin position="626"/>
        <end position="646"/>
    </location>
</feature>
<dbReference type="GO" id="GO:0005737">
    <property type="term" value="C:cytoplasm"/>
    <property type="evidence" value="ECO:0007669"/>
    <property type="project" value="UniProtKB-SubCell"/>
</dbReference>
<dbReference type="Pfam" id="PF00004">
    <property type="entry name" value="AAA"/>
    <property type="match status" value="1"/>
</dbReference>
<evidence type="ECO:0000256" key="1">
    <source>
        <dbReference type="ARBA" id="ARBA00004496"/>
    </source>
</evidence>
<dbReference type="GO" id="GO:0003723">
    <property type="term" value="F:RNA binding"/>
    <property type="evidence" value="ECO:0007669"/>
    <property type="project" value="InterPro"/>
</dbReference>
<dbReference type="PANTHER" id="PTHR23073">
    <property type="entry name" value="26S PROTEASOME REGULATORY SUBUNIT"/>
    <property type="match status" value="1"/>
</dbReference>
<reference evidence="9 10" key="1">
    <citation type="submission" date="2015-01" db="EMBL/GenBank/DDBJ databases">
        <title>Evolution of Trichinella species and genotypes.</title>
        <authorList>
            <person name="Korhonen P.K."/>
            <person name="Edoardo P."/>
            <person name="Giuseppe L.R."/>
            <person name="Gasser R.B."/>
        </authorList>
    </citation>
    <scope>NUCLEOTIDE SEQUENCE [LARGE SCALE GENOMIC DNA]</scope>
    <source>
        <strain evidence="9">ISS176</strain>
    </source>
</reference>